<accession>A0AAE0WWZ0</accession>
<proteinExistence type="predicted"/>
<gene>
    <name evidence="4" type="ORF">LTR78_000297</name>
</gene>
<dbReference type="InterPro" id="IPR051957">
    <property type="entry name" value="CRISP-LCCL_domain"/>
</dbReference>
<keyword evidence="2" id="KW-0472">Membrane</keyword>
<protein>
    <recommendedName>
        <fullName evidence="3">LCCL domain-containing protein</fullName>
    </recommendedName>
</protein>
<dbReference type="PROSITE" id="PS50820">
    <property type="entry name" value="LCCL"/>
    <property type="match status" value="1"/>
</dbReference>
<feature type="transmembrane region" description="Helical" evidence="2">
    <location>
        <begin position="468"/>
        <end position="491"/>
    </location>
</feature>
<feature type="transmembrane region" description="Helical" evidence="2">
    <location>
        <begin position="311"/>
        <end position="329"/>
    </location>
</feature>
<feature type="region of interest" description="Disordered" evidence="1">
    <location>
        <begin position="1"/>
        <end position="55"/>
    </location>
</feature>
<evidence type="ECO:0000259" key="3">
    <source>
        <dbReference type="PROSITE" id="PS50820"/>
    </source>
</evidence>
<sequence length="698" mass="76508">MGRQGQTDEEAAVNDRMSLNGNVQVYHDESDDDAITGADAPLRGPGASSRPSSDFDGLHLGGSSPAWLSKTVDQLPQPVKNAWEATKTWVKGPDPPRIFTITPIFPLIQHIPITLLDRYAPKRMHRFWLLVLLLASWLLSFSLILRASNFSASIPGYGQPIHLHCGASYWEEGNGCGLNGNRCRPFANETLAFRCPADCHKIQALNPHAIGDQEIVYRSLAVGGPTESHTGFEDILVNNAIYRSDSFICASAIHAGFLTSTTGGCGVLSLTGEQTSFPSSTHHGIESIPFASYFPQTFGFLSGTEASCHDLRWPALGISVAFTTVLSLFTTSPIIFFWTNFTILFFQTALATDPPNLFTTSSLLSLAFGRFLPAAFCGWVTYRYTVKRSLTDLTAQIEKTVLWLGPAWVGALNNHTFDKIPIQRLTSHDIQAQPGAIPALIAVVLTIFFIALGQAWSFRVEGRMPRYLAIYGLFVLAIFIMLALPSLNLRIHHYILALLLLPGTSFQNRPSLLYQGLLVGLFVNGIARWGFDSILQTPGELLKGAQRGTLIPAVSVLAIGASNITFGLGSLPQYDKKAGVTFDGISVLVNDVERFRGYGDDRSDWGDASAGGNLTWTWWRHRVGRDDDDDVAGVDDILGHESDIDVHVDGDDVKIEGRRRLPEYFRFGYMAGSSVGDYSKAGIWDEEGEWSEMEPGPS</sequence>
<dbReference type="AlphaFoldDB" id="A0AAE0WWZ0"/>
<feature type="transmembrane region" description="Helical" evidence="2">
    <location>
        <begin position="512"/>
        <end position="531"/>
    </location>
</feature>
<feature type="transmembrane region" description="Helical" evidence="2">
    <location>
        <begin position="551"/>
        <end position="571"/>
    </location>
</feature>
<comment type="caution">
    <text evidence="4">The sequence shown here is derived from an EMBL/GenBank/DDBJ whole genome shotgun (WGS) entry which is preliminary data.</text>
</comment>
<evidence type="ECO:0000313" key="4">
    <source>
        <dbReference type="EMBL" id="KAK3679920.1"/>
    </source>
</evidence>
<dbReference type="Pfam" id="PF03815">
    <property type="entry name" value="LCCL"/>
    <property type="match status" value="1"/>
</dbReference>
<dbReference type="Gene3D" id="2.170.130.20">
    <property type="entry name" value="LCCL-like domain"/>
    <property type="match status" value="1"/>
</dbReference>
<name>A0AAE0WWZ0_9PEZI</name>
<dbReference type="EMBL" id="JAUTXT010000001">
    <property type="protein sequence ID" value="KAK3679920.1"/>
    <property type="molecule type" value="Genomic_DNA"/>
</dbReference>
<reference evidence="4" key="1">
    <citation type="submission" date="2023-07" db="EMBL/GenBank/DDBJ databases">
        <title>Black Yeasts Isolated from many extreme environments.</title>
        <authorList>
            <person name="Coleine C."/>
            <person name="Stajich J.E."/>
            <person name="Selbmann L."/>
        </authorList>
    </citation>
    <scope>NUCLEOTIDE SEQUENCE</scope>
    <source>
        <strain evidence="4">CCFEE 5485</strain>
    </source>
</reference>
<dbReference type="PANTHER" id="PTHR31331">
    <property type="entry name" value="LCCL DOMAIN PROTEIN (AFU_ORTHOLOGUE AFUA_5G08630)"/>
    <property type="match status" value="1"/>
</dbReference>
<organism evidence="4 5">
    <name type="scientific">Recurvomyces mirabilis</name>
    <dbReference type="NCBI Taxonomy" id="574656"/>
    <lineage>
        <taxon>Eukaryota</taxon>
        <taxon>Fungi</taxon>
        <taxon>Dikarya</taxon>
        <taxon>Ascomycota</taxon>
        <taxon>Pezizomycotina</taxon>
        <taxon>Dothideomycetes</taxon>
        <taxon>Dothideomycetidae</taxon>
        <taxon>Mycosphaerellales</taxon>
        <taxon>Teratosphaeriaceae</taxon>
        <taxon>Recurvomyces</taxon>
    </lineage>
</organism>
<evidence type="ECO:0000256" key="1">
    <source>
        <dbReference type="SAM" id="MobiDB-lite"/>
    </source>
</evidence>
<keyword evidence="5" id="KW-1185">Reference proteome</keyword>
<dbReference type="InterPro" id="IPR004043">
    <property type="entry name" value="LCCL"/>
</dbReference>
<feature type="transmembrane region" description="Helical" evidence="2">
    <location>
        <begin position="363"/>
        <end position="382"/>
    </location>
</feature>
<evidence type="ECO:0000256" key="2">
    <source>
        <dbReference type="SAM" id="Phobius"/>
    </source>
</evidence>
<feature type="transmembrane region" description="Helical" evidence="2">
    <location>
        <begin position="436"/>
        <end position="456"/>
    </location>
</feature>
<feature type="domain" description="LCCL" evidence="3">
    <location>
        <begin position="176"/>
        <end position="288"/>
    </location>
</feature>
<dbReference type="Proteomes" id="UP001274830">
    <property type="component" value="Unassembled WGS sequence"/>
</dbReference>
<dbReference type="InterPro" id="IPR036609">
    <property type="entry name" value="LCCL_sf"/>
</dbReference>
<feature type="transmembrane region" description="Helical" evidence="2">
    <location>
        <begin position="127"/>
        <end position="145"/>
    </location>
</feature>
<evidence type="ECO:0000313" key="5">
    <source>
        <dbReference type="Proteomes" id="UP001274830"/>
    </source>
</evidence>
<keyword evidence="2" id="KW-0812">Transmembrane</keyword>
<dbReference type="SUPFAM" id="SSF69848">
    <property type="entry name" value="LCCL domain"/>
    <property type="match status" value="1"/>
</dbReference>
<dbReference type="PANTHER" id="PTHR31331:SF8">
    <property type="entry name" value="LCCL DOMAIN PROTEIN (AFU_ORTHOLOGUE AFUA_5G02970)"/>
    <property type="match status" value="1"/>
</dbReference>
<keyword evidence="2" id="KW-1133">Transmembrane helix</keyword>